<organism evidence="9 10">
    <name type="scientific">Paucihalobacter ruber</name>
    <dbReference type="NCBI Taxonomy" id="2567861"/>
    <lineage>
        <taxon>Bacteria</taxon>
        <taxon>Pseudomonadati</taxon>
        <taxon>Bacteroidota</taxon>
        <taxon>Flavobacteriia</taxon>
        <taxon>Flavobacteriales</taxon>
        <taxon>Flavobacteriaceae</taxon>
        <taxon>Paucihalobacter</taxon>
    </lineage>
</organism>
<proteinExistence type="inferred from homology"/>
<evidence type="ECO:0000256" key="7">
    <source>
        <dbReference type="HAMAP-Rule" id="MF_00227"/>
    </source>
</evidence>
<dbReference type="PROSITE" id="PS00648">
    <property type="entry name" value="RIBONUCLEASE_P"/>
    <property type="match status" value="1"/>
</dbReference>
<comment type="similarity">
    <text evidence="7">Belongs to the RnpA family.</text>
</comment>
<comment type="function">
    <text evidence="1 7">RNaseP catalyzes the removal of the 5'-leader sequence from pre-tRNA to produce the mature 5'-terminus. It can also cleave other RNA substrates such as 4.5S RNA. The protein component plays an auxiliary but essential role in vivo by binding to the 5'-leader sequence and broadening the substrate specificity of the ribozyme.</text>
</comment>
<dbReference type="EMBL" id="VHIQ01000002">
    <property type="protein sequence ID" value="TPV35122.1"/>
    <property type="molecule type" value="Genomic_DNA"/>
</dbReference>
<comment type="catalytic activity">
    <reaction evidence="7">
        <text>Endonucleolytic cleavage of RNA, removing 5'-extranucleotides from tRNA precursor.</text>
        <dbReference type="EC" id="3.1.26.5"/>
    </reaction>
</comment>
<dbReference type="Pfam" id="PF00825">
    <property type="entry name" value="Ribonuclease_P"/>
    <property type="match status" value="1"/>
</dbReference>
<dbReference type="HAMAP" id="MF_00227">
    <property type="entry name" value="RNase_P"/>
    <property type="match status" value="1"/>
</dbReference>
<dbReference type="GO" id="GO:0000049">
    <property type="term" value="F:tRNA binding"/>
    <property type="evidence" value="ECO:0007669"/>
    <property type="project" value="UniProtKB-UniRule"/>
</dbReference>
<accession>A0A506PPJ6</accession>
<dbReference type="NCBIfam" id="TIGR00188">
    <property type="entry name" value="rnpA"/>
    <property type="match status" value="1"/>
</dbReference>
<evidence type="ECO:0000256" key="4">
    <source>
        <dbReference type="ARBA" id="ARBA00022759"/>
    </source>
</evidence>
<dbReference type="Proteomes" id="UP000317332">
    <property type="component" value="Unassembled WGS sequence"/>
</dbReference>
<dbReference type="InterPro" id="IPR020539">
    <property type="entry name" value="RNase_P_CS"/>
</dbReference>
<keyword evidence="10" id="KW-1185">Reference proteome</keyword>
<keyword evidence="3 7" id="KW-0540">Nuclease</keyword>
<keyword evidence="4 7" id="KW-0255">Endonuclease</keyword>
<dbReference type="SUPFAM" id="SSF54211">
    <property type="entry name" value="Ribosomal protein S5 domain 2-like"/>
    <property type="match status" value="1"/>
</dbReference>
<keyword evidence="5 7" id="KW-0378">Hydrolase</keyword>
<keyword evidence="6 7" id="KW-0694">RNA-binding</keyword>
<keyword evidence="2 7" id="KW-0819">tRNA processing</keyword>
<dbReference type="InterPro" id="IPR020568">
    <property type="entry name" value="Ribosomal_Su5_D2-typ_SF"/>
</dbReference>
<dbReference type="OrthoDB" id="1524972at2"/>
<gene>
    <name evidence="7 9" type="primary">rnpA</name>
    <name evidence="9" type="ORF">FJ651_05135</name>
</gene>
<evidence type="ECO:0000313" key="10">
    <source>
        <dbReference type="Proteomes" id="UP000317332"/>
    </source>
</evidence>
<dbReference type="GO" id="GO:0004526">
    <property type="term" value="F:ribonuclease P activity"/>
    <property type="evidence" value="ECO:0007669"/>
    <property type="project" value="UniProtKB-UniRule"/>
</dbReference>
<evidence type="ECO:0000256" key="8">
    <source>
        <dbReference type="NCBIfam" id="TIGR00188"/>
    </source>
</evidence>
<dbReference type="InterPro" id="IPR000100">
    <property type="entry name" value="RNase_P"/>
</dbReference>
<evidence type="ECO:0000256" key="1">
    <source>
        <dbReference type="ARBA" id="ARBA00002663"/>
    </source>
</evidence>
<evidence type="ECO:0000313" key="9">
    <source>
        <dbReference type="EMBL" id="TPV35122.1"/>
    </source>
</evidence>
<evidence type="ECO:0000256" key="5">
    <source>
        <dbReference type="ARBA" id="ARBA00022801"/>
    </source>
</evidence>
<evidence type="ECO:0000256" key="2">
    <source>
        <dbReference type="ARBA" id="ARBA00022694"/>
    </source>
</evidence>
<comment type="subunit">
    <text evidence="7">Consists of a catalytic RNA component (M1 or rnpB) and a protein subunit.</text>
</comment>
<dbReference type="AlphaFoldDB" id="A0A506PPJ6"/>
<protein>
    <recommendedName>
        <fullName evidence="7 8">Ribonuclease P protein component</fullName>
        <shortName evidence="7">RNase P protein</shortName>
        <shortName evidence="7">RNaseP protein</shortName>
        <ecNumber evidence="7 8">3.1.26.5</ecNumber>
    </recommendedName>
    <alternativeName>
        <fullName evidence="7">Protein C5</fullName>
    </alternativeName>
</protein>
<dbReference type="InterPro" id="IPR014721">
    <property type="entry name" value="Ribsml_uS5_D2-typ_fold_subgr"/>
</dbReference>
<comment type="caution">
    <text evidence="9">The sequence shown here is derived from an EMBL/GenBank/DDBJ whole genome shotgun (WGS) entry which is preliminary data.</text>
</comment>
<dbReference type="GO" id="GO:0001682">
    <property type="term" value="P:tRNA 5'-leader removal"/>
    <property type="evidence" value="ECO:0007669"/>
    <property type="project" value="UniProtKB-UniRule"/>
</dbReference>
<dbReference type="Gene3D" id="3.30.230.10">
    <property type="match status" value="1"/>
</dbReference>
<dbReference type="EC" id="3.1.26.5" evidence="7 8"/>
<reference evidence="9 10" key="1">
    <citation type="submission" date="2019-06" db="EMBL/GenBank/DDBJ databases">
        <title>Flavobacteriaceae Paucihalobacterium erythroidium CWB-1, complete genome.</title>
        <authorList>
            <person name="Wu S."/>
        </authorList>
    </citation>
    <scope>NUCLEOTIDE SEQUENCE [LARGE SCALE GENOMIC DNA]</scope>
    <source>
        <strain evidence="9 10">CWB-1</strain>
    </source>
</reference>
<evidence type="ECO:0000256" key="3">
    <source>
        <dbReference type="ARBA" id="ARBA00022722"/>
    </source>
</evidence>
<name>A0A506PPJ6_9FLAO</name>
<sequence>MDTSYSQIEKLKSKKLITQLFEKGKTVTIYPLKLVYLETQFEDNALLKTGVNVSKRNFKKAVDRNRIKRLMREAYRLNKAHYFSNTSKHYAFMILYIDKEMPNLKFLDSKMKLLFKKFKEKVV</sequence>
<evidence type="ECO:0000256" key="6">
    <source>
        <dbReference type="ARBA" id="ARBA00022884"/>
    </source>
</evidence>